<keyword evidence="4" id="KW-0460">Magnesium</keyword>
<gene>
    <name evidence="5" type="ORF">Poli38472_000929</name>
</gene>
<sequence length="296" mass="32320">MTTQRLTSESFRTWLDGLDAVLFDCDGVLWRGKTAISGAKEAVELLRSLGKRVVFVTNNSTTSRANYVKKLVSMGIPAVAEDIVTSAWATVQYMKKQGIQGKVYMVGETGLDDELRDGGYEPSGLTDGDRRANPIPSGIDQDTQAVVVGLDRDISYYKLAYATACIREIPGCRFIATNPDQTYPLDGAITPGGGCFVQFIEAAVGHPPEAVIGKPSQDLLQTVLSTFNLDPARTCMVGDRLSTDIEFGRRGGLHTLLVLSGITQEHELSKIKEPMQVPDFYIDSVDVLNHFHSEIK</sequence>
<comment type="caution">
    <text evidence="5">The sequence shown here is derived from an EMBL/GenBank/DDBJ whole genome shotgun (WGS) entry which is preliminary data.</text>
</comment>
<organism evidence="5 6">
    <name type="scientific">Pythium oligandrum</name>
    <name type="common">Mycoparasitic fungus</name>
    <dbReference type="NCBI Taxonomy" id="41045"/>
    <lineage>
        <taxon>Eukaryota</taxon>
        <taxon>Sar</taxon>
        <taxon>Stramenopiles</taxon>
        <taxon>Oomycota</taxon>
        <taxon>Peronosporomycetes</taxon>
        <taxon>Pythiales</taxon>
        <taxon>Pythiaceae</taxon>
        <taxon>Pythium</taxon>
    </lineage>
</organism>
<feature type="binding site" evidence="3">
    <location>
        <position position="214"/>
    </location>
    <ligand>
        <name>substrate</name>
    </ligand>
</feature>
<feature type="active site" description="Nucleophile" evidence="2">
    <location>
        <position position="24"/>
    </location>
</feature>
<evidence type="ECO:0000313" key="6">
    <source>
        <dbReference type="Proteomes" id="UP000794436"/>
    </source>
</evidence>
<dbReference type="InterPro" id="IPR006357">
    <property type="entry name" value="HAD-SF_hydro_IIA"/>
</dbReference>
<dbReference type="Proteomes" id="UP000794436">
    <property type="component" value="Unassembled WGS sequence"/>
</dbReference>
<dbReference type="InterPro" id="IPR023214">
    <property type="entry name" value="HAD_sf"/>
</dbReference>
<dbReference type="NCBIfam" id="TIGR01452">
    <property type="entry name" value="PGP_euk"/>
    <property type="match status" value="1"/>
</dbReference>
<keyword evidence="1" id="KW-0378">Hydrolase</keyword>
<dbReference type="Pfam" id="PF13242">
    <property type="entry name" value="Hydrolase_like"/>
    <property type="match status" value="1"/>
</dbReference>
<dbReference type="GO" id="GO:0046872">
    <property type="term" value="F:metal ion binding"/>
    <property type="evidence" value="ECO:0007669"/>
    <property type="project" value="UniProtKB-KW"/>
</dbReference>
<dbReference type="PANTHER" id="PTHR19288:SF46">
    <property type="entry name" value="HALOACID DEHALOGENASE-LIKE HYDROLASE DOMAIN-CONTAINING PROTEIN 2"/>
    <property type="match status" value="1"/>
</dbReference>
<protein>
    <recommendedName>
        <fullName evidence="7">4-nitrophenylphosphatase</fullName>
    </recommendedName>
</protein>
<comment type="cofactor">
    <cofactor evidence="4">
        <name>Mg(2+)</name>
        <dbReference type="ChEBI" id="CHEBI:18420"/>
    </cofactor>
    <text evidence="4">Divalent metal ions. Mg(2+) is the most effective.</text>
</comment>
<dbReference type="NCBIfam" id="TIGR01460">
    <property type="entry name" value="HAD-SF-IIA"/>
    <property type="match status" value="1"/>
</dbReference>
<dbReference type="AlphaFoldDB" id="A0A8K1FIL5"/>
<dbReference type="GO" id="GO:0005737">
    <property type="term" value="C:cytoplasm"/>
    <property type="evidence" value="ECO:0007669"/>
    <property type="project" value="TreeGrafter"/>
</dbReference>
<evidence type="ECO:0000256" key="2">
    <source>
        <dbReference type="PIRSR" id="PIRSR000915-1"/>
    </source>
</evidence>
<dbReference type="PANTHER" id="PTHR19288">
    <property type="entry name" value="4-NITROPHENYLPHOSPHATASE-RELATED"/>
    <property type="match status" value="1"/>
</dbReference>
<dbReference type="OrthoDB" id="413953at2759"/>
<name>A0A8K1FIL5_PYTOL</name>
<dbReference type="PIRSF" id="PIRSF000915">
    <property type="entry name" value="PGP-type_phosphatase"/>
    <property type="match status" value="1"/>
</dbReference>
<dbReference type="Pfam" id="PF13344">
    <property type="entry name" value="Hydrolase_6"/>
    <property type="match status" value="1"/>
</dbReference>
<proteinExistence type="predicted"/>
<dbReference type="Gene3D" id="3.40.50.1000">
    <property type="entry name" value="HAD superfamily/HAD-like"/>
    <property type="match status" value="2"/>
</dbReference>
<dbReference type="EMBL" id="SPLM01000108">
    <property type="protein sequence ID" value="TMW60887.1"/>
    <property type="molecule type" value="Genomic_DNA"/>
</dbReference>
<accession>A0A8K1FIL5</accession>
<evidence type="ECO:0000256" key="1">
    <source>
        <dbReference type="ARBA" id="ARBA00022801"/>
    </source>
</evidence>
<keyword evidence="6" id="KW-1185">Reference proteome</keyword>
<dbReference type="InterPro" id="IPR036412">
    <property type="entry name" value="HAD-like_sf"/>
</dbReference>
<evidence type="ECO:0008006" key="7">
    <source>
        <dbReference type="Google" id="ProtNLM"/>
    </source>
</evidence>
<evidence type="ECO:0000313" key="5">
    <source>
        <dbReference type="EMBL" id="TMW60887.1"/>
    </source>
</evidence>
<keyword evidence="4" id="KW-0479">Metal-binding</keyword>
<evidence type="ECO:0000256" key="3">
    <source>
        <dbReference type="PIRSR" id="PIRSR000915-2"/>
    </source>
</evidence>
<dbReference type="GO" id="GO:0016791">
    <property type="term" value="F:phosphatase activity"/>
    <property type="evidence" value="ECO:0007669"/>
    <property type="project" value="InterPro"/>
</dbReference>
<dbReference type="InterPro" id="IPR006349">
    <property type="entry name" value="PGP_euk"/>
</dbReference>
<evidence type="ECO:0000256" key="4">
    <source>
        <dbReference type="PIRSR" id="PIRSR000915-3"/>
    </source>
</evidence>
<feature type="binding site" evidence="4">
    <location>
        <position position="24"/>
    </location>
    <ligand>
        <name>Mg(2+)</name>
        <dbReference type="ChEBI" id="CHEBI:18420"/>
    </ligand>
</feature>
<feature type="active site" description="Proton donor" evidence="2">
    <location>
        <position position="26"/>
    </location>
</feature>
<feature type="binding site" evidence="4">
    <location>
        <position position="239"/>
    </location>
    <ligand>
        <name>Mg(2+)</name>
        <dbReference type="ChEBI" id="CHEBI:18420"/>
    </ligand>
</feature>
<feature type="binding site" evidence="4">
    <location>
        <position position="26"/>
    </location>
    <ligand>
        <name>Mg(2+)</name>
        <dbReference type="ChEBI" id="CHEBI:18420"/>
    </ligand>
</feature>
<reference evidence="5" key="1">
    <citation type="submission" date="2019-03" db="EMBL/GenBank/DDBJ databases">
        <title>Long read genome sequence of the mycoparasitic Pythium oligandrum ATCC 38472 isolated from sugarbeet rhizosphere.</title>
        <authorList>
            <person name="Gaulin E."/>
        </authorList>
    </citation>
    <scope>NUCLEOTIDE SEQUENCE</scope>
    <source>
        <strain evidence="5">ATCC 38472_TT</strain>
    </source>
</reference>
<dbReference type="SUPFAM" id="SSF56784">
    <property type="entry name" value="HAD-like"/>
    <property type="match status" value="1"/>
</dbReference>